<keyword evidence="1" id="KW-0812">Transmembrane</keyword>
<protein>
    <submittedName>
        <fullName evidence="2">Uncharacterized protein</fullName>
    </submittedName>
</protein>
<dbReference type="EMBL" id="SWBR01000004">
    <property type="protein sequence ID" value="TKC06669.1"/>
    <property type="molecule type" value="Genomic_DNA"/>
</dbReference>
<keyword evidence="1" id="KW-0472">Membrane</keyword>
<organism evidence="2 3">
    <name type="scientific">Pedobacter polaris</name>
    <dbReference type="NCBI Taxonomy" id="2571273"/>
    <lineage>
        <taxon>Bacteria</taxon>
        <taxon>Pseudomonadati</taxon>
        <taxon>Bacteroidota</taxon>
        <taxon>Sphingobacteriia</taxon>
        <taxon>Sphingobacteriales</taxon>
        <taxon>Sphingobacteriaceae</taxon>
        <taxon>Pedobacter</taxon>
    </lineage>
</organism>
<feature type="transmembrane region" description="Helical" evidence="1">
    <location>
        <begin position="39"/>
        <end position="61"/>
    </location>
</feature>
<name>A0A4U1CKF2_9SPHI</name>
<keyword evidence="1" id="KW-1133">Transmembrane helix</keyword>
<accession>A0A4U1CKF2</accession>
<sequence length="62" mass="6798">MGFSIAIGMGLCIFIQVMLNVVAAIVFLIMGRRELVKSFFISAAVLVPVGFFTWLILLSIYG</sequence>
<dbReference type="OrthoDB" id="770099at2"/>
<evidence type="ECO:0000313" key="2">
    <source>
        <dbReference type="EMBL" id="TKC06669.1"/>
    </source>
</evidence>
<gene>
    <name evidence="2" type="ORF">FA048_15810</name>
</gene>
<comment type="caution">
    <text evidence="2">The sequence shown here is derived from an EMBL/GenBank/DDBJ whole genome shotgun (WGS) entry which is preliminary data.</text>
</comment>
<evidence type="ECO:0000313" key="3">
    <source>
        <dbReference type="Proteomes" id="UP000309488"/>
    </source>
</evidence>
<dbReference type="AlphaFoldDB" id="A0A4U1CKF2"/>
<proteinExistence type="predicted"/>
<dbReference type="Proteomes" id="UP000309488">
    <property type="component" value="Unassembled WGS sequence"/>
</dbReference>
<evidence type="ECO:0000256" key="1">
    <source>
        <dbReference type="SAM" id="Phobius"/>
    </source>
</evidence>
<reference evidence="2 3" key="1">
    <citation type="submission" date="2019-04" db="EMBL/GenBank/DDBJ databases">
        <title>Pedobacter sp. RP-3-22 sp. nov., isolated from Arctic soil.</title>
        <authorList>
            <person name="Dahal R.H."/>
            <person name="Kim D.-U."/>
        </authorList>
    </citation>
    <scope>NUCLEOTIDE SEQUENCE [LARGE SCALE GENOMIC DNA]</scope>
    <source>
        <strain evidence="2 3">RP-3-22</strain>
    </source>
</reference>
<keyword evidence="3" id="KW-1185">Reference proteome</keyword>
<feature type="transmembrane region" description="Helical" evidence="1">
    <location>
        <begin position="6"/>
        <end position="30"/>
    </location>
</feature>